<protein>
    <submittedName>
        <fullName evidence="6">Oligopeptide transport ATP-binding protein OppF</fullName>
    </submittedName>
</protein>
<dbReference type="InterPro" id="IPR050319">
    <property type="entry name" value="ABC_transp_ATP-bind"/>
</dbReference>
<dbReference type="Pfam" id="PF00005">
    <property type="entry name" value="ABC_tran"/>
    <property type="match status" value="1"/>
</dbReference>
<dbReference type="STRING" id="36849.OXPF_20350"/>
<keyword evidence="7" id="KW-1185">Reference proteome</keyword>
<evidence type="ECO:0000313" key="6">
    <source>
        <dbReference type="EMBL" id="KPU44416.1"/>
    </source>
</evidence>
<dbReference type="Proteomes" id="UP000050326">
    <property type="component" value="Unassembled WGS sequence"/>
</dbReference>
<feature type="domain" description="ABC transporter" evidence="5">
    <location>
        <begin position="7"/>
        <end position="250"/>
    </location>
</feature>
<dbReference type="SUPFAM" id="SSF52540">
    <property type="entry name" value="P-loop containing nucleoside triphosphate hydrolases"/>
    <property type="match status" value="1"/>
</dbReference>
<dbReference type="Gene3D" id="3.40.50.300">
    <property type="entry name" value="P-loop containing nucleotide triphosphate hydrolases"/>
    <property type="match status" value="1"/>
</dbReference>
<evidence type="ECO:0000256" key="4">
    <source>
        <dbReference type="ARBA" id="ARBA00022840"/>
    </source>
</evidence>
<dbReference type="RefSeq" id="WP_054875087.1">
    <property type="nucleotide sequence ID" value="NZ_LKET01000031.1"/>
</dbReference>
<evidence type="ECO:0000256" key="2">
    <source>
        <dbReference type="ARBA" id="ARBA00022448"/>
    </source>
</evidence>
<keyword evidence="2" id="KW-0813">Transport</keyword>
<dbReference type="OrthoDB" id="9806285at2"/>
<dbReference type="InterPro" id="IPR003439">
    <property type="entry name" value="ABC_transporter-like_ATP-bd"/>
</dbReference>
<dbReference type="GO" id="GO:0005524">
    <property type="term" value="F:ATP binding"/>
    <property type="evidence" value="ECO:0007669"/>
    <property type="project" value="UniProtKB-KW"/>
</dbReference>
<evidence type="ECO:0000256" key="3">
    <source>
        <dbReference type="ARBA" id="ARBA00022741"/>
    </source>
</evidence>
<evidence type="ECO:0000259" key="5">
    <source>
        <dbReference type="PROSITE" id="PS50893"/>
    </source>
</evidence>
<organism evidence="6 7">
    <name type="scientific">Oxobacter pfennigii</name>
    <dbReference type="NCBI Taxonomy" id="36849"/>
    <lineage>
        <taxon>Bacteria</taxon>
        <taxon>Bacillati</taxon>
        <taxon>Bacillota</taxon>
        <taxon>Clostridia</taxon>
        <taxon>Eubacteriales</taxon>
        <taxon>Clostridiaceae</taxon>
        <taxon>Oxobacter</taxon>
    </lineage>
</organism>
<reference evidence="6 7" key="1">
    <citation type="submission" date="2015-09" db="EMBL/GenBank/DDBJ databases">
        <title>Genome sequence of Oxobacter pfennigii DSM 3222.</title>
        <authorList>
            <person name="Poehlein A."/>
            <person name="Bengelsdorf F.R."/>
            <person name="Schiel-Bengelsdorf B."/>
            <person name="Duerre P."/>
            <person name="Daniel R."/>
        </authorList>
    </citation>
    <scope>NUCLEOTIDE SEQUENCE [LARGE SCALE GENOMIC DNA]</scope>
    <source>
        <strain evidence="6 7">DSM 3222</strain>
    </source>
</reference>
<evidence type="ECO:0000313" key="7">
    <source>
        <dbReference type="Proteomes" id="UP000050326"/>
    </source>
</evidence>
<dbReference type="PROSITE" id="PS00211">
    <property type="entry name" value="ABC_TRANSPORTER_1"/>
    <property type="match status" value="1"/>
</dbReference>
<dbReference type="InterPro" id="IPR027417">
    <property type="entry name" value="P-loop_NTPase"/>
</dbReference>
<accession>A0A0N8NTC1</accession>
<dbReference type="GO" id="GO:0016887">
    <property type="term" value="F:ATP hydrolysis activity"/>
    <property type="evidence" value="ECO:0007669"/>
    <property type="project" value="InterPro"/>
</dbReference>
<dbReference type="GO" id="GO:0055085">
    <property type="term" value="P:transmembrane transport"/>
    <property type="evidence" value="ECO:0007669"/>
    <property type="project" value="UniProtKB-ARBA"/>
</dbReference>
<keyword evidence="4 6" id="KW-0067">ATP-binding</keyword>
<dbReference type="PANTHER" id="PTHR43776">
    <property type="entry name" value="TRANSPORT ATP-BINDING PROTEIN"/>
    <property type="match status" value="1"/>
</dbReference>
<gene>
    <name evidence="6" type="primary">oppF_2</name>
    <name evidence="6" type="ORF">OXPF_20350</name>
</gene>
<dbReference type="CDD" id="cd03257">
    <property type="entry name" value="ABC_NikE_OppD_transporters"/>
    <property type="match status" value="1"/>
</dbReference>
<dbReference type="AlphaFoldDB" id="A0A0N8NTC1"/>
<dbReference type="PANTHER" id="PTHR43776:SF7">
    <property type="entry name" value="D,D-DIPEPTIDE TRANSPORT ATP-BINDING PROTEIN DDPF-RELATED"/>
    <property type="match status" value="1"/>
</dbReference>
<proteinExistence type="inferred from homology"/>
<comment type="caution">
    <text evidence="6">The sequence shown here is derived from an EMBL/GenBank/DDBJ whole genome shotgun (WGS) entry which is preliminary data.</text>
</comment>
<comment type="similarity">
    <text evidence="1">Belongs to the ABC transporter superfamily.</text>
</comment>
<sequence>MAEEYLLEVKHLKKVFSRKRSRVIAVDDINFKISSGQCFSLIGESGSGKSTAANMIAGLLDITEGEVIFNKKTLPDKSCQKGFYLRDEMQMVFQNPLSSFSPKMTVLYSICEGLRYRSHMTRSDMTHKAYETLEMVGLKKDYANRFCSELSGGECQRVAIARAIVSNPKLLICDEVTNALDVSVQAQVLQLLLRLKQDLNLSYLFISHDIALVSNISDRIAVMKEGNIVEEGVPEEIINHPKHPYTDILIRSAQMG</sequence>
<dbReference type="InterPro" id="IPR003593">
    <property type="entry name" value="AAA+_ATPase"/>
</dbReference>
<evidence type="ECO:0000256" key="1">
    <source>
        <dbReference type="ARBA" id="ARBA00005417"/>
    </source>
</evidence>
<dbReference type="PROSITE" id="PS50893">
    <property type="entry name" value="ABC_TRANSPORTER_2"/>
    <property type="match status" value="1"/>
</dbReference>
<keyword evidence="3" id="KW-0547">Nucleotide-binding</keyword>
<name>A0A0N8NTC1_9CLOT</name>
<dbReference type="InterPro" id="IPR017871">
    <property type="entry name" value="ABC_transporter-like_CS"/>
</dbReference>
<dbReference type="EMBL" id="LKET01000031">
    <property type="protein sequence ID" value="KPU44416.1"/>
    <property type="molecule type" value="Genomic_DNA"/>
</dbReference>
<dbReference type="SMART" id="SM00382">
    <property type="entry name" value="AAA"/>
    <property type="match status" value="1"/>
</dbReference>